<dbReference type="EMBL" id="BAABGP010000026">
    <property type="protein sequence ID" value="GAA4491622.1"/>
    <property type="molecule type" value="Genomic_DNA"/>
</dbReference>
<keyword evidence="1" id="KW-0472">Membrane</keyword>
<comment type="caution">
    <text evidence="2">The sequence shown here is derived from an EMBL/GenBank/DDBJ whole genome shotgun (WGS) entry which is preliminary data.</text>
</comment>
<organism evidence="2 3">
    <name type="scientific">Microbacterium panaciterrae</name>
    <dbReference type="NCBI Taxonomy" id="985759"/>
    <lineage>
        <taxon>Bacteria</taxon>
        <taxon>Bacillati</taxon>
        <taxon>Actinomycetota</taxon>
        <taxon>Actinomycetes</taxon>
        <taxon>Micrococcales</taxon>
        <taxon>Microbacteriaceae</taxon>
        <taxon>Microbacterium</taxon>
    </lineage>
</organism>
<keyword evidence="1" id="KW-1133">Transmembrane helix</keyword>
<feature type="transmembrane region" description="Helical" evidence="1">
    <location>
        <begin position="20"/>
        <end position="40"/>
    </location>
</feature>
<evidence type="ECO:0000313" key="3">
    <source>
        <dbReference type="Proteomes" id="UP001500731"/>
    </source>
</evidence>
<keyword evidence="1" id="KW-0812">Transmembrane</keyword>
<accession>A0ABP8PSG2</accession>
<sequence length="59" mass="6200">MNDSNLHSTTGSRPVRALQAVLRTILIVIAIPFAIVGTLLQTIGFLTFSAGTGFGPKTD</sequence>
<evidence type="ECO:0000313" key="2">
    <source>
        <dbReference type="EMBL" id="GAA4491622.1"/>
    </source>
</evidence>
<gene>
    <name evidence="2" type="ORF">GCM10023171_35780</name>
</gene>
<name>A0ABP8PSG2_9MICO</name>
<keyword evidence="3" id="KW-1185">Reference proteome</keyword>
<proteinExistence type="predicted"/>
<protein>
    <submittedName>
        <fullName evidence="2">Uncharacterized protein</fullName>
    </submittedName>
</protein>
<dbReference type="Proteomes" id="UP001500731">
    <property type="component" value="Unassembled WGS sequence"/>
</dbReference>
<reference evidence="3" key="1">
    <citation type="journal article" date="2019" name="Int. J. Syst. Evol. Microbiol.">
        <title>The Global Catalogue of Microorganisms (GCM) 10K type strain sequencing project: providing services to taxonomists for standard genome sequencing and annotation.</title>
        <authorList>
            <consortium name="The Broad Institute Genomics Platform"/>
            <consortium name="The Broad Institute Genome Sequencing Center for Infectious Disease"/>
            <person name="Wu L."/>
            <person name="Ma J."/>
        </authorList>
    </citation>
    <scope>NUCLEOTIDE SEQUENCE [LARGE SCALE GENOMIC DNA]</scope>
    <source>
        <strain evidence="3">JCM 17839</strain>
    </source>
</reference>
<evidence type="ECO:0000256" key="1">
    <source>
        <dbReference type="SAM" id="Phobius"/>
    </source>
</evidence>